<protein>
    <submittedName>
        <fullName evidence="1">5-methylcytosine-specific restriction endonuclease system specificity protein McrC</fullName>
        <ecNumber evidence="1">3.1.21.-</ecNumber>
    </submittedName>
</protein>
<dbReference type="InterPro" id="IPR019292">
    <property type="entry name" value="McrC"/>
</dbReference>
<gene>
    <name evidence="1" type="primary">mcrC</name>
    <name evidence="1" type="ORF">WMO62_03375</name>
</gene>
<dbReference type="NCBIfam" id="NF007277">
    <property type="entry name" value="PRK09736.1"/>
    <property type="match status" value="1"/>
</dbReference>
<keyword evidence="2" id="KW-1185">Reference proteome</keyword>
<dbReference type="PIRSF" id="PIRSF003109">
    <property type="entry name" value="McrC"/>
    <property type="match status" value="1"/>
</dbReference>
<dbReference type="GO" id="GO:0016787">
    <property type="term" value="F:hydrolase activity"/>
    <property type="evidence" value="ECO:0007669"/>
    <property type="project" value="UniProtKB-KW"/>
</dbReference>
<dbReference type="EC" id="3.1.21.-" evidence="1"/>
<sequence>MIKDKSIYIKNIYYMLSYAFQILKQSNYDEVASEKFDNAQDLFAAILSKGIGQQLKQGLYREYVTKNENLSVMRGKLDMPNTIRNRIQRKQKLACEFDELSENNLFNQILKTAIRYLLSNDGVDGERKIALKEVLVFFDEIELLEPSEIAWSRLHYQRNNKNYELLMNVCYFVLDGMLQTTEKGEYKMTSFSDEHMARLYEKFILEYYSQHHTYLSEVKAGQVKWDLVGDNSESMIRFLPTMQTDIMLRLNEKILIIDAKYYGRTLQKQFDKYTLHSNNVYQIFTYVKNQDKNNTGDVAGILLYAKTDEDITPDVMFNMGGNQIGAKTLDLNKEFSLIVAQLDKIAEDYFGKQAI</sequence>
<comment type="caution">
    <text evidence="1">The sequence shown here is derived from an EMBL/GenBank/DDBJ whole genome shotgun (WGS) entry which is preliminary data.</text>
</comment>
<organism evidence="1 2">
    <name type="scientific">Hominiventricola aquisgranensis</name>
    <dbReference type="NCBI Taxonomy" id="3133164"/>
    <lineage>
        <taxon>Bacteria</taxon>
        <taxon>Bacillati</taxon>
        <taxon>Bacillota</taxon>
        <taxon>Clostridia</taxon>
        <taxon>Lachnospirales</taxon>
        <taxon>Lachnospiraceae</taxon>
        <taxon>Hominiventricola</taxon>
    </lineage>
</organism>
<dbReference type="EMBL" id="JBBMFC010000004">
    <property type="protein sequence ID" value="MEQ2577883.1"/>
    <property type="molecule type" value="Genomic_DNA"/>
</dbReference>
<dbReference type="InterPro" id="IPR014407">
    <property type="entry name" value="McrC_bac"/>
</dbReference>
<evidence type="ECO:0000313" key="1">
    <source>
        <dbReference type="EMBL" id="MEQ2577883.1"/>
    </source>
</evidence>
<dbReference type="GO" id="GO:0004519">
    <property type="term" value="F:endonuclease activity"/>
    <property type="evidence" value="ECO:0007669"/>
    <property type="project" value="UniProtKB-KW"/>
</dbReference>
<evidence type="ECO:0000313" key="2">
    <source>
        <dbReference type="Proteomes" id="UP001470288"/>
    </source>
</evidence>
<reference evidence="1 2" key="1">
    <citation type="submission" date="2024-03" db="EMBL/GenBank/DDBJ databases">
        <title>Human intestinal bacterial collection.</title>
        <authorList>
            <person name="Pauvert C."/>
            <person name="Hitch T.C.A."/>
            <person name="Clavel T."/>
        </authorList>
    </citation>
    <scope>NUCLEOTIDE SEQUENCE [LARGE SCALE GENOMIC DNA]</scope>
    <source>
        <strain evidence="1 2">CLA-AA-H78B</strain>
    </source>
</reference>
<keyword evidence="1" id="KW-0540">Nuclease</keyword>
<proteinExistence type="predicted"/>
<dbReference type="PANTHER" id="PTHR38733:SF1">
    <property type="entry name" value="TYPE IV METHYL-DIRECTED RESTRICTION ENZYME ECOKMCRBC"/>
    <property type="match status" value="1"/>
</dbReference>
<keyword evidence="1" id="KW-0255">Endonuclease</keyword>
<dbReference type="Proteomes" id="UP001470288">
    <property type="component" value="Unassembled WGS sequence"/>
</dbReference>
<dbReference type="RefSeq" id="WP_349143799.1">
    <property type="nucleotide sequence ID" value="NZ_JBBMFC010000004.1"/>
</dbReference>
<dbReference type="Pfam" id="PF10117">
    <property type="entry name" value="McrBC"/>
    <property type="match status" value="1"/>
</dbReference>
<accession>A0ABV1HY72</accession>
<name>A0ABV1HY72_9FIRM</name>
<keyword evidence="1" id="KW-0378">Hydrolase</keyword>
<dbReference type="PANTHER" id="PTHR38733">
    <property type="entry name" value="PROTEIN MCRC"/>
    <property type="match status" value="1"/>
</dbReference>